<keyword evidence="2" id="KW-1133">Transmembrane helix</keyword>
<feature type="compositionally biased region" description="Low complexity" evidence="1">
    <location>
        <begin position="7"/>
        <end position="29"/>
    </location>
</feature>
<evidence type="ECO:0000256" key="2">
    <source>
        <dbReference type="SAM" id="Phobius"/>
    </source>
</evidence>
<dbReference type="EMBL" id="KZ995825">
    <property type="protein sequence ID" value="RKO89903.1"/>
    <property type="molecule type" value="Genomic_DNA"/>
</dbReference>
<keyword evidence="2" id="KW-0812">Transmembrane</keyword>
<feature type="compositionally biased region" description="Pro residues" evidence="1">
    <location>
        <begin position="39"/>
        <end position="52"/>
    </location>
</feature>
<accession>A0A4P9WDZ6</accession>
<dbReference type="AlphaFoldDB" id="A0A4P9WDZ6"/>
<sequence>MEFPSDTSLTCTQTSASAASPPSTLPRTSNSSAFSVPVAIPPDPDSDSPPPLPTLVSSIHEALLYQAWSFALSIFIAALMTALIWAVSRVDWRSRDANLYGSSVHMCAWSRGRERIASDCDWVELSRRGGFYPHPYKWGKCMSVKRAPGVYEEYICEMSLSQAKRADISPSKTIHHQPPSPEFPFWFYFVDGALGFVTQSCGAFLAGWEIFGTGRRNQARAKHAFVFMLSEVVITGMGTVYGFYLIPVYETLSVGFTTPGALKFKLGW</sequence>
<reference evidence="4" key="1">
    <citation type="journal article" date="2018" name="Nat. Microbiol.">
        <title>Leveraging single-cell genomics to expand the fungal tree of life.</title>
        <authorList>
            <person name="Ahrendt S.R."/>
            <person name="Quandt C.A."/>
            <person name="Ciobanu D."/>
            <person name="Clum A."/>
            <person name="Salamov A."/>
            <person name="Andreopoulos B."/>
            <person name="Cheng J.F."/>
            <person name="Woyke T."/>
            <person name="Pelin A."/>
            <person name="Henrissat B."/>
            <person name="Reynolds N.K."/>
            <person name="Benny G.L."/>
            <person name="Smith M.E."/>
            <person name="James T.Y."/>
            <person name="Grigoriev I.V."/>
        </authorList>
    </citation>
    <scope>NUCLEOTIDE SEQUENCE [LARGE SCALE GENOMIC DNA]</scope>
</reference>
<keyword evidence="2" id="KW-0472">Membrane</keyword>
<evidence type="ECO:0000313" key="3">
    <source>
        <dbReference type="EMBL" id="RKO89903.1"/>
    </source>
</evidence>
<keyword evidence="4" id="KW-1185">Reference proteome</keyword>
<organism evidence="3 4">
    <name type="scientific">Blyttiomyces helicus</name>
    <dbReference type="NCBI Taxonomy" id="388810"/>
    <lineage>
        <taxon>Eukaryota</taxon>
        <taxon>Fungi</taxon>
        <taxon>Fungi incertae sedis</taxon>
        <taxon>Chytridiomycota</taxon>
        <taxon>Chytridiomycota incertae sedis</taxon>
        <taxon>Chytridiomycetes</taxon>
        <taxon>Chytridiomycetes incertae sedis</taxon>
        <taxon>Blyttiomyces</taxon>
    </lineage>
</organism>
<name>A0A4P9WDZ6_9FUNG</name>
<proteinExistence type="predicted"/>
<protein>
    <submittedName>
        <fullName evidence="3">Uncharacterized protein</fullName>
    </submittedName>
</protein>
<dbReference type="Proteomes" id="UP000269721">
    <property type="component" value="Unassembled WGS sequence"/>
</dbReference>
<feature type="region of interest" description="Disordered" evidence="1">
    <location>
        <begin position="1"/>
        <end position="52"/>
    </location>
</feature>
<gene>
    <name evidence="3" type="ORF">BDK51DRAFT_35304</name>
</gene>
<evidence type="ECO:0000256" key="1">
    <source>
        <dbReference type="SAM" id="MobiDB-lite"/>
    </source>
</evidence>
<feature type="transmembrane region" description="Helical" evidence="2">
    <location>
        <begin position="67"/>
        <end position="87"/>
    </location>
</feature>
<evidence type="ECO:0000313" key="4">
    <source>
        <dbReference type="Proteomes" id="UP000269721"/>
    </source>
</evidence>
<feature type="transmembrane region" description="Helical" evidence="2">
    <location>
        <begin position="224"/>
        <end position="246"/>
    </location>
</feature>